<dbReference type="PANTHER" id="PTHR46201:SF3">
    <property type="entry name" value="OS01G0877500 PROTEIN"/>
    <property type="match status" value="1"/>
</dbReference>
<dbReference type="PROSITE" id="PS01359">
    <property type="entry name" value="ZF_PHD_1"/>
    <property type="match status" value="1"/>
</dbReference>
<feature type="domain" description="Zinc finger PHD-type" evidence="7">
    <location>
        <begin position="627"/>
        <end position="673"/>
    </location>
</feature>
<reference evidence="8" key="1">
    <citation type="submission" date="2017-07" db="EMBL/GenBank/DDBJ databases">
        <title>Taro Niue Genome Assembly and Annotation.</title>
        <authorList>
            <person name="Atibalentja N."/>
            <person name="Keating K."/>
            <person name="Fields C.J."/>
        </authorList>
    </citation>
    <scope>NUCLEOTIDE SEQUENCE</scope>
    <source>
        <strain evidence="8">Niue_2</strain>
        <tissue evidence="8">Leaf</tissue>
    </source>
</reference>
<evidence type="ECO:0000259" key="7">
    <source>
        <dbReference type="SMART" id="SM00249"/>
    </source>
</evidence>
<dbReference type="InterPro" id="IPR057765">
    <property type="entry name" value="MS1-like_ubiquitin"/>
</dbReference>
<evidence type="ECO:0000256" key="6">
    <source>
        <dbReference type="SAM" id="MobiDB-lite"/>
    </source>
</evidence>
<feature type="compositionally biased region" description="Basic and acidic residues" evidence="6">
    <location>
        <begin position="79"/>
        <end position="97"/>
    </location>
</feature>
<dbReference type="InterPro" id="IPR001965">
    <property type="entry name" value="Znf_PHD"/>
</dbReference>
<dbReference type="SUPFAM" id="SSF57903">
    <property type="entry name" value="FYVE/PHD zinc finger"/>
    <property type="match status" value="1"/>
</dbReference>
<keyword evidence="4" id="KW-0805">Transcription regulation</keyword>
<keyword evidence="2" id="KW-0863">Zinc-finger</keyword>
<dbReference type="SMART" id="SM00249">
    <property type="entry name" value="PHD"/>
    <property type="match status" value="1"/>
</dbReference>
<organism evidence="8 9">
    <name type="scientific">Colocasia esculenta</name>
    <name type="common">Wild taro</name>
    <name type="synonym">Arum esculentum</name>
    <dbReference type="NCBI Taxonomy" id="4460"/>
    <lineage>
        <taxon>Eukaryota</taxon>
        <taxon>Viridiplantae</taxon>
        <taxon>Streptophyta</taxon>
        <taxon>Embryophyta</taxon>
        <taxon>Tracheophyta</taxon>
        <taxon>Spermatophyta</taxon>
        <taxon>Magnoliopsida</taxon>
        <taxon>Liliopsida</taxon>
        <taxon>Araceae</taxon>
        <taxon>Aroideae</taxon>
        <taxon>Colocasieae</taxon>
        <taxon>Colocasia</taxon>
    </lineage>
</organism>
<dbReference type="GO" id="GO:0008270">
    <property type="term" value="F:zinc ion binding"/>
    <property type="evidence" value="ECO:0007669"/>
    <property type="project" value="UniProtKB-KW"/>
</dbReference>
<keyword evidence="9" id="KW-1185">Reference proteome</keyword>
<evidence type="ECO:0000256" key="4">
    <source>
        <dbReference type="ARBA" id="ARBA00023015"/>
    </source>
</evidence>
<evidence type="ECO:0000256" key="2">
    <source>
        <dbReference type="ARBA" id="ARBA00022771"/>
    </source>
</evidence>
<dbReference type="AlphaFoldDB" id="A0A843UUK9"/>
<protein>
    <recommendedName>
        <fullName evidence="7">Zinc finger PHD-type domain-containing protein</fullName>
    </recommendedName>
</protein>
<evidence type="ECO:0000256" key="5">
    <source>
        <dbReference type="ARBA" id="ARBA00023163"/>
    </source>
</evidence>
<evidence type="ECO:0000256" key="3">
    <source>
        <dbReference type="ARBA" id="ARBA00022833"/>
    </source>
</evidence>
<dbReference type="InterPro" id="IPR019787">
    <property type="entry name" value="Znf_PHD-finger"/>
</dbReference>
<dbReference type="CDD" id="cd15556">
    <property type="entry name" value="PHD_MMD1_like"/>
    <property type="match status" value="1"/>
</dbReference>
<dbReference type="Pfam" id="PF00628">
    <property type="entry name" value="PHD"/>
    <property type="match status" value="1"/>
</dbReference>
<evidence type="ECO:0000256" key="1">
    <source>
        <dbReference type="ARBA" id="ARBA00022723"/>
    </source>
</evidence>
<dbReference type="InterPro" id="IPR011011">
    <property type="entry name" value="Znf_FYVE_PHD"/>
</dbReference>
<dbReference type="InterPro" id="IPR059080">
    <property type="entry name" value="WHD_PTC1"/>
</dbReference>
<accession>A0A843UUK9</accession>
<dbReference type="PANTHER" id="PTHR46201">
    <property type="entry name" value="PHD FINGER PROTEIN MALE MEIOCYTE DEATH 1-RELATED"/>
    <property type="match status" value="1"/>
</dbReference>
<keyword evidence="1" id="KW-0479">Metal-binding</keyword>
<dbReference type="Pfam" id="PF25565">
    <property type="entry name" value="Ubiquitin_At1g33420"/>
    <property type="match status" value="1"/>
</dbReference>
<evidence type="ECO:0000313" key="8">
    <source>
        <dbReference type="EMBL" id="MQL83399.1"/>
    </source>
</evidence>
<dbReference type="Gene3D" id="3.30.40.10">
    <property type="entry name" value="Zinc/RING finger domain, C3HC4 (zinc finger)"/>
    <property type="match status" value="1"/>
</dbReference>
<keyword evidence="3" id="KW-0862">Zinc</keyword>
<dbReference type="InterPro" id="IPR058054">
    <property type="entry name" value="Znf_MS1-like"/>
</dbReference>
<proteinExistence type="predicted"/>
<dbReference type="OrthoDB" id="436852at2759"/>
<dbReference type="InterPro" id="IPR013083">
    <property type="entry name" value="Znf_RING/FYVE/PHD"/>
</dbReference>
<dbReference type="EMBL" id="NMUH01000693">
    <property type="protein sequence ID" value="MQL83399.1"/>
    <property type="molecule type" value="Genomic_DNA"/>
</dbReference>
<comment type="caution">
    <text evidence="8">The sequence shown here is derived from an EMBL/GenBank/DDBJ whole genome shotgun (WGS) entry which is preliminary data.</text>
</comment>
<keyword evidence="5" id="KW-0804">Transcription</keyword>
<name>A0A843UUK9_COLES</name>
<dbReference type="Pfam" id="PF25874">
    <property type="entry name" value="WHD_plant_repro"/>
    <property type="match status" value="1"/>
</dbReference>
<sequence>MVVNGRPLKRAKKRVTADLYDFLTFPGAAEAGGYEGPFRANVRAFLSRHARLPPPSSVLSPTAAPHLLTWRVSFRIGGSKREEEAGGEEAPGRKKVEEDDEAAAAASSPQALVVDLDVVEEDVARSRSVYCDQCRVVGWSGHPVCGKRYHFIIRNDSGASCTTCNYEMSADDLEDWAYLQLGDSTHLLHGVVHTNGYGHLLRINGREGGSKCLTGCVVMDFWDRLCKMLRVRKVTVMDKSKKYGLEYRLVHAVTTGHSWYGNWGYEFGAGSFALTADAYRKAVDSLSNLPLSIYFSHSRSPRTHLQDVIAMYRSLSDRPLLTVRELLTFVMHLLRDAGSRQTYPGLSNSEKPSEASCGVLCAWTKEDVEQVECAMVKVLRAVAGSSWVSWRALRGATCSVASSPVLLDYCLKGLGGKVMDDGMVIAVRCNAETNSIEYRLEAFTDGPRLLSPIHCKPSKGHILRDLKYLYEALLNPKTMYSYRPKPLRQLAEESASKLLDCKQFVKDYEKLGQVEANPFAIHIWCQIELDQPKNYGAPPAELLVLSITATVADLKAEATRAFRESYLAFQKFQVEQLVAYGDVADTTHVKLLLGSTANIRVKGKWYGDHQRLGQFRMERGTENWTVDCSCGAKDDDGERMLACDACGVWQHTRCSGIGDAEEVPARFICRRCAGPRKTTGPGRKCKYPRDPGLGGGGRCKQEPACKTTATIMDGGGYGCLTQVR</sequence>
<evidence type="ECO:0000313" key="9">
    <source>
        <dbReference type="Proteomes" id="UP000652761"/>
    </source>
</evidence>
<feature type="region of interest" description="Disordered" evidence="6">
    <location>
        <begin position="79"/>
        <end position="108"/>
    </location>
</feature>
<dbReference type="Proteomes" id="UP000652761">
    <property type="component" value="Unassembled WGS sequence"/>
</dbReference>
<gene>
    <name evidence="8" type="ORF">Taro_015899</name>
</gene>
<dbReference type="InterPro" id="IPR019786">
    <property type="entry name" value="Zinc_finger_PHD-type_CS"/>
</dbReference>